<evidence type="ECO:0000256" key="5">
    <source>
        <dbReference type="ARBA" id="ARBA00023136"/>
    </source>
</evidence>
<dbReference type="Pfam" id="PF03788">
    <property type="entry name" value="LrgA"/>
    <property type="match status" value="1"/>
</dbReference>
<feature type="transmembrane region" description="Helical" evidence="6">
    <location>
        <begin position="25"/>
        <end position="45"/>
    </location>
</feature>
<name>A0A2G6JPT7_NEPCE</name>
<protein>
    <submittedName>
        <fullName evidence="7">Murein hydrolase regulator LrgA</fullName>
    </submittedName>
</protein>
<sequence>MIQGFLILLLCQLVGELIVTLLEVPIPGSVVGMVVLLAGLMARGAVPEGLRMTGEGLLQVLPLLLVPAGVGLMRHFAVLSEYWAAFLIALFFSTLVTMLVVALLLKFLSKEKKTEGGGQ</sequence>
<evidence type="ECO:0000313" key="8">
    <source>
        <dbReference type="Proteomes" id="UP000243469"/>
    </source>
</evidence>
<dbReference type="EMBL" id="PDSH01000005">
    <property type="protein sequence ID" value="PIE25433.1"/>
    <property type="molecule type" value="Genomic_DNA"/>
</dbReference>
<evidence type="ECO:0000256" key="6">
    <source>
        <dbReference type="SAM" id="Phobius"/>
    </source>
</evidence>
<keyword evidence="7" id="KW-0378">Hydrolase</keyword>
<dbReference type="STRING" id="207954.MED92_15940"/>
<keyword evidence="2" id="KW-1003">Cell membrane</keyword>
<evidence type="ECO:0000256" key="2">
    <source>
        <dbReference type="ARBA" id="ARBA00022475"/>
    </source>
</evidence>
<proteinExistence type="predicted"/>
<reference evidence="7 8" key="1">
    <citation type="submission" date="2017-10" db="EMBL/GenBank/DDBJ databases">
        <title>Novel microbial diversity and functional potential in the marine mammal oral microbiome.</title>
        <authorList>
            <person name="Dudek N.K."/>
            <person name="Sun C.L."/>
            <person name="Burstein D."/>
            <person name="Kantor R.S."/>
            <person name="Aliaga Goltsman D.S."/>
            <person name="Bik E.M."/>
            <person name="Thomas B.C."/>
            <person name="Banfield J.F."/>
            <person name="Relman D.A."/>
        </authorList>
    </citation>
    <scope>NUCLEOTIDE SEQUENCE [LARGE SCALE GENOMIC DNA]</scope>
    <source>
        <strain evidence="7">DOLJORAL78_47_21</strain>
    </source>
</reference>
<dbReference type="InterPro" id="IPR005538">
    <property type="entry name" value="LrgA/CidA"/>
</dbReference>
<feature type="transmembrane region" description="Helical" evidence="6">
    <location>
        <begin position="82"/>
        <end position="105"/>
    </location>
</feature>
<dbReference type="GO" id="GO:0016787">
    <property type="term" value="F:hydrolase activity"/>
    <property type="evidence" value="ECO:0007669"/>
    <property type="project" value="UniProtKB-KW"/>
</dbReference>
<evidence type="ECO:0000256" key="4">
    <source>
        <dbReference type="ARBA" id="ARBA00022989"/>
    </source>
</evidence>
<comment type="subcellular location">
    <subcellularLocation>
        <location evidence="1">Cell membrane</location>
        <topology evidence="1">Multi-pass membrane protein</topology>
    </subcellularLocation>
</comment>
<feature type="transmembrane region" description="Helical" evidence="6">
    <location>
        <begin position="57"/>
        <end position="76"/>
    </location>
</feature>
<dbReference type="AlphaFoldDB" id="A0A2G6JPT7"/>
<dbReference type="Proteomes" id="UP000243469">
    <property type="component" value="Unassembled WGS sequence"/>
</dbReference>
<evidence type="ECO:0000256" key="1">
    <source>
        <dbReference type="ARBA" id="ARBA00004651"/>
    </source>
</evidence>
<keyword evidence="5 6" id="KW-0472">Membrane</keyword>
<comment type="caution">
    <text evidence="7">The sequence shown here is derived from an EMBL/GenBank/DDBJ whole genome shotgun (WGS) entry which is preliminary data.</text>
</comment>
<dbReference type="PANTHER" id="PTHR33931">
    <property type="entry name" value="HOLIN-LIKE PROTEIN CIDA-RELATED"/>
    <property type="match status" value="1"/>
</dbReference>
<organism evidence="7 8">
    <name type="scientific">Neptuniibacter caesariensis</name>
    <dbReference type="NCBI Taxonomy" id="207954"/>
    <lineage>
        <taxon>Bacteria</taxon>
        <taxon>Pseudomonadati</taxon>
        <taxon>Pseudomonadota</taxon>
        <taxon>Gammaproteobacteria</taxon>
        <taxon>Oceanospirillales</taxon>
        <taxon>Oceanospirillaceae</taxon>
        <taxon>Neptuniibacter</taxon>
    </lineage>
</organism>
<dbReference type="PANTHER" id="PTHR33931:SF2">
    <property type="entry name" value="HOLIN-LIKE PROTEIN CIDA"/>
    <property type="match status" value="1"/>
</dbReference>
<accession>A0A2G6JPT7</accession>
<keyword evidence="4 6" id="KW-1133">Transmembrane helix</keyword>
<evidence type="ECO:0000256" key="3">
    <source>
        <dbReference type="ARBA" id="ARBA00022692"/>
    </source>
</evidence>
<gene>
    <name evidence="7" type="ORF">CSA60_00565</name>
</gene>
<keyword evidence="3 6" id="KW-0812">Transmembrane</keyword>
<dbReference type="GO" id="GO:0005886">
    <property type="term" value="C:plasma membrane"/>
    <property type="evidence" value="ECO:0007669"/>
    <property type="project" value="UniProtKB-SubCell"/>
</dbReference>
<evidence type="ECO:0000313" key="7">
    <source>
        <dbReference type="EMBL" id="PIE25433.1"/>
    </source>
</evidence>